<dbReference type="Proteomes" id="UP000270046">
    <property type="component" value="Chromosome"/>
</dbReference>
<dbReference type="InterPro" id="IPR040442">
    <property type="entry name" value="Pyrv_kinase-like_dom_sf"/>
</dbReference>
<keyword evidence="2" id="KW-1185">Reference proteome</keyword>
<dbReference type="GO" id="GO:0016829">
    <property type="term" value="F:lyase activity"/>
    <property type="evidence" value="ECO:0007669"/>
    <property type="project" value="UniProtKB-KW"/>
</dbReference>
<dbReference type="OrthoDB" id="9780430at2"/>
<protein>
    <submittedName>
        <fullName evidence="1">Isocitrate lyase/phosphoenolpyruvate mutase family protein</fullName>
    </submittedName>
</protein>
<dbReference type="CDD" id="cd00377">
    <property type="entry name" value="ICL_PEPM"/>
    <property type="match status" value="1"/>
</dbReference>
<gene>
    <name evidence="1" type="ORF">HYN43_023825</name>
</gene>
<dbReference type="AlphaFoldDB" id="A0A494VRA6"/>
<name>A0A494VRA6_9SPHI</name>
<evidence type="ECO:0000313" key="2">
    <source>
        <dbReference type="Proteomes" id="UP000270046"/>
    </source>
</evidence>
<proteinExistence type="predicted"/>
<keyword evidence="1" id="KW-0456">Lyase</keyword>
<dbReference type="SUPFAM" id="SSF51621">
    <property type="entry name" value="Phosphoenolpyruvate/pyruvate domain"/>
    <property type="match status" value="1"/>
</dbReference>
<keyword evidence="1" id="KW-0670">Pyruvate</keyword>
<dbReference type="EMBL" id="CP032869">
    <property type="protein sequence ID" value="AYL98127.1"/>
    <property type="molecule type" value="Genomic_DNA"/>
</dbReference>
<dbReference type="InterPro" id="IPR039556">
    <property type="entry name" value="ICL/PEPM"/>
</dbReference>
<dbReference type="InterPro" id="IPR015813">
    <property type="entry name" value="Pyrv/PenolPyrv_kinase-like_dom"/>
</dbReference>
<dbReference type="PANTHER" id="PTHR42905:SF16">
    <property type="entry name" value="CARBOXYPHOSPHONOENOLPYRUVATE PHOSPHONOMUTASE-LIKE PROTEIN (AFU_ORTHOLOGUE AFUA_5G07230)"/>
    <property type="match status" value="1"/>
</dbReference>
<sequence length="256" mass="27496">MNQFEKFKQLHQQSSPLLLGNIWDVQSAKIFEAAGYQAVGTSSQAVAIANGYDDGEQFPFDILVSLAKRVVETVNIPFSTDIEGGYSRNVNDIITNIEKLADVGVAGINIEDTVAGSARTLQPADDFAKTISAIANHLSRNNIKLFLNIRTDGFLLGLPNALDETLGRIKHYENAGASGIFTPCITTPADITAAVNATTLPVNVMCMPQLPGFDELANLGVKRISMGGFLFSKLYEDAGKAATQIFNDKGFGSLFS</sequence>
<evidence type="ECO:0000313" key="1">
    <source>
        <dbReference type="EMBL" id="AYL98127.1"/>
    </source>
</evidence>
<dbReference type="PANTHER" id="PTHR42905">
    <property type="entry name" value="PHOSPHOENOLPYRUVATE CARBOXYLASE"/>
    <property type="match status" value="1"/>
</dbReference>
<reference evidence="1 2" key="1">
    <citation type="submission" date="2018-10" db="EMBL/GenBank/DDBJ databases">
        <title>Genome sequencing of Mucilaginibacter sp. HYN0043.</title>
        <authorList>
            <person name="Kim M."/>
            <person name="Yi H."/>
        </authorList>
    </citation>
    <scope>NUCLEOTIDE SEQUENCE [LARGE SCALE GENOMIC DNA]</scope>
    <source>
        <strain evidence="1 2">HYN0043</strain>
    </source>
</reference>
<organism evidence="1 2">
    <name type="scientific">Mucilaginibacter celer</name>
    <dbReference type="NCBI Taxonomy" id="2305508"/>
    <lineage>
        <taxon>Bacteria</taxon>
        <taxon>Pseudomonadati</taxon>
        <taxon>Bacteroidota</taxon>
        <taxon>Sphingobacteriia</taxon>
        <taxon>Sphingobacteriales</taxon>
        <taxon>Sphingobacteriaceae</taxon>
        <taxon>Mucilaginibacter</taxon>
    </lineage>
</organism>
<dbReference type="RefSeq" id="WP_119406408.1">
    <property type="nucleotide sequence ID" value="NZ_CP032869.1"/>
</dbReference>
<dbReference type="Gene3D" id="3.20.20.60">
    <property type="entry name" value="Phosphoenolpyruvate-binding domains"/>
    <property type="match status" value="1"/>
</dbReference>
<dbReference type="Pfam" id="PF13714">
    <property type="entry name" value="PEP_mutase"/>
    <property type="match status" value="1"/>
</dbReference>
<accession>A0A494VRA6</accession>
<dbReference type="KEGG" id="muh:HYN43_023825"/>